<feature type="domain" description="SD-repeat containing protein B" evidence="5">
    <location>
        <begin position="497"/>
        <end position="581"/>
    </location>
</feature>
<name>A0A9X2JH43_9BACT</name>
<evidence type="ECO:0000256" key="1">
    <source>
        <dbReference type="ARBA" id="ARBA00004613"/>
    </source>
</evidence>
<evidence type="ECO:0000313" key="7">
    <source>
        <dbReference type="Proteomes" id="UP001155241"/>
    </source>
</evidence>
<dbReference type="SUPFAM" id="SSF69318">
    <property type="entry name" value="Integrin alpha N-terminal domain"/>
    <property type="match status" value="1"/>
</dbReference>
<dbReference type="RefSeq" id="WP_252852352.1">
    <property type="nucleotide sequence ID" value="NZ_JAMXLR010000036.1"/>
</dbReference>
<feature type="region of interest" description="Disordered" evidence="4">
    <location>
        <begin position="1441"/>
        <end position="1470"/>
    </location>
</feature>
<keyword evidence="3" id="KW-0732">Signal</keyword>
<proteinExistence type="predicted"/>
<dbReference type="Gene3D" id="2.60.40.10">
    <property type="entry name" value="Immunoglobulins"/>
    <property type="match status" value="8"/>
</dbReference>
<accession>A0A9X2JH43</accession>
<feature type="domain" description="SD-repeat containing protein B" evidence="5">
    <location>
        <begin position="743"/>
        <end position="805"/>
    </location>
</feature>
<feature type="compositionally biased region" description="Polar residues" evidence="4">
    <location>
        <begin position="1459"/>
        <end position="1468"/>
    </location>
</feature>
<dbReference type="PANTHER" id="PTHR23303:SF15">
    <property type="entry name" value="COLOSSIN-A"/>
    <property type="match status" value="1"/>
</dbReference>
<feature type="domain" description="SD-repeat containing protein B" evidence="5">
    <location>
        <begin position="840"/>
        <end position="916"/>
    </location>
</feature>
<dbReference type="InterPro" id="IPR013783">
    <property type="entry name" value="Ig-like_fold"/>
</dbReference>
<dbReference type="InterPro" id="IPR028994">
    <property type="entry name" value="Integrin_alpha_N"/>
</dbReference>
<comment type="subcellular location">
    <subcellularLocation>
        <location evidence="1">Secreted</location>
    </subcellularLocation>
</comment>
<evidence type="ECO:0000313" key="6">
    <source>
        <dbReference type="EMBL" id="MCO6044248.1"/>
    </source>
</evidence>
<feature type="domain" description="SD-repeat containing protein B" evidence="5">
    <location>
        <begin position="389"/>
        <end position="479"/>
    </location>
</feature>
<evidence type="ECO:0000256" key="4">
    <source>
        <dbReference type="SAM" id="MobiDB-lite"/>
    </source>
</evidence>
<dbReference type="PANTHER" id="PTHR23303">
    <property type="entry name" value="CARBOXYPEPTIDASE REGULATORY REGION-CONTAINING"/>
    <property type="match status" value="1"/>
</dbReference>
<evidence type="ECO:0000256" key="2">
    <source>
        <dbReference type="ARBA" id="ARBA00022525"/>
    </source>
</evidence>
<feature type="region of interest" description="Disordered" evidence="4">
    <location>
        <begin position="1580"/>
        <end position="1613"/>
    </location>
</feature>
<dbReference type="EMBL" id="JAMXLR010000036">
    <property type="protein sequence ID" value="MCO6044248.1"/>
    <property type="molecule type" value="Genomic_DNA"/>
</dbReference>
<dbReference type="GO" id="GO:0005576">
    <property type="term" value="C:extracellular region"/>
    <property type="evidence" value="ECO:0007669"/>
    <property type="project" value="UniProtKB-SubCell"/>
</dbReference>
<feature type="domain" description="SD-repeat containing protein B" evidence="5">
    <location>
        <begin position="630"/>
        <end position="692"/>
    </location>
</feature>
<dbReference type="SUPFAM" id="SSF117074">
    <property type="entry name" value="Hypothetical protein PA1324"/>
    <property type="match status" value="8"/>
</dbReference>
<dbReference type="Proteomes" id="UP001155241">
    <property type="component" value="Unassembled WGS sequence"/>
</dbReference>
<dbReference type="PROSITE" id="PS00018">
    <property type="entry name" value="EF_HAND_1"/>
    <property type="match status" value="1"/>
</dbReference>
<keyword evidence="2" id="KW-0964">Secreted</keyword>
<feature type="domain" description="SD-repeat containing protein B" evidence="5">
    <location>
        <begin position="957"/>
        <end position="1023"/>
    </location>
</feature>
<reference evidence="6" key="1">
    <citation type="submission" date="2022-06" db="EMBL/GenBank/DDBJ databases">
        <title>Aeoliella straminimaris, a novel planctomycete from sediments.</title>
        <authorList>
            <person name="Vitorino I.R."/>
            <person name="Lage O.M."/>
        </authorList>
    </citation>
    <scope>NUCLEOTIDE SEQUENCE</scope>
    <source>
        <strain evidence="6">ICT_H6.2</strain>
    </source>
</reference>
<organism evidence="6 7">
    <name type="scientific">Aeoliella straminimaris</name>
    <dbReference type="NCBI Taxonomy" id="2954799"/>
    <lineage>
        <taxon>Bacteria</taxon>
        <taxon>Pseudomonadati</taxon>
        <taxon>Planctomycetota</taxon>
        <taxon>Planctomycetia</taxon>
        <taxon>Pirellulales</taxon>
        <taxon>Lacipirellulaceae</taxon>
        <taxon>Aeoliella</taxon>
    </lineage>
</organism>
<comment type="caution">
    <text evidence="6">The sequence shown here is derived from an EMBL/GenBank/DDBJ whole genome shotgun (WGS) entry which is preliminary data.</text>
</comment>
<gene>
    <name evidence="6" type="ORF">NG895_10050</name>
</gene>
<dbReference type="InterPro" id="IPR018247">
    <property type="entry name" value="EF_Hand_1_Ca_BS"/>
</dbReference>
<evidence type="ECO:0000259" key="5">
    <source>
        <dbReference type="Pfam" id="PF17210"/>
    </source>
</evidence>
<feature type="domain" description="SD-repeat containing protein B" evidence="5">
    <location>
        <begin position="259"/>
        <end position="348"/>
    </location>
</feature>
<keyword evidence="7" id="KW-1185">Reference proteome</keyword>
<dbReference type="InterPro" id="IPR051417">
    <property type="entry name" value="SDr/BOS_complex"/>
</dbReference>
<protein>
    <submittedName>
        <fullName evidence="6">SpaA isopeptide-forming pilin-related protein</fullName>
    </submittedName>
</protein>
<sequence>MGLLDRLFGPKTTPTIVTPRERNARRSAPIRGQVELLEPRQLLAADGLAPEVLFGSVYFEEASGDDSQPDVIEVTFVGGAEGTTLNRLVINGDKRLDGLNDGDIFFDTEAGGLGAFKAVGLSVVEADGFIIDSVSVTDGGTQIVFTFSGFDAGESLKFSVDADEMQFADPSGDSVNSLVEGAEFERSTMTGEFSAVGYVDLTLEATYWDAFDDRRGTAQSQTGLELDLPDDAYSTTHDYTDRTAGAVVHDAQIPLATLSGWVYHDRSNDGIFDPGSEEGIGGVTLELLDAAGNPTGITTVTSSEPGQEGYYEFRNLEAGTYGVREVQPVGWLDGIDTPGSHGGTAADESSGRVDRITGAVLAYGDDGVEYNFGELLVGSISGRVSGSRDADCYFDDPQMLLSGVTIDLLDADGNVLATTVTDENGEYRFDDLTPGEYQIREHQPDGYYDGGERVGSAGGVKSDIGDIYSLFSEIQLGSGVDATDYFFCEHIGPSLSGWVYHDRSNDGIFDTGTEEGIGNVLVELLDANGQPTGITTITSTETGKVGYYEFTNLAPGTYGVREYQPTGWIDGIDTAGTHSGVAASELSGPVDRITGAVLAFGDVAQQYNFGELLPGSIAGRVTGSTDGECHFDDPELLLEGVQIDLLDEYGQVVATTFTDVNGEYQFTELLPGVYEVYEHQPEGYLNGGRRVGSLGGEKTGTDNLSQIVVGSDMHGVNYDFCEHTPGSIAGFVMASTGPDCDFDNPEILLEGVQIDLFDAAGTLLATTYTDAQGRYRFDGLDAGEYLVREHQPAGYFDGEERVGTAGGTRVAPDDIASIQLAASQDAVNYDFCEHVGVSLSGWVYHDRSNDGIFDRGSEVGIGQVTLKLLDADGNDTGRRAVTNDQGYYEFTDLESGTYSVMEIHPTGWLDGIDTPGNLGGVSQPSPPGDMISQITIAFGQSGSEYNFGELLPGSIRGQVHVDTDGDCIAKEGEPVIPGVQIDLLDEQGNVLETTYTDENGEYVFDNLRPGHYTVYEHQPIEYFNGGYHIGSGGGSYFGIDTMGDIPLGSDEHLVEYDFCEIPPAKLSGYVFIDGEPILVSGSLPDDLWDFKDGVRTPDDRPLAGVVLELRNGASGDPIFGDEALSGYYGDGPIRTVTDANGYYEFAGLPAGTYAVVEVHPDGLIDSIDTEGSLGGLVVNAGNPLHEQQIEKTVEQQAAIEQMRARFGNDIIFRVPLQPGQHSVENNFSEVETRTFWLPPETPPPEKPPVFTTPTIQVTTPLYPLIAPEKPDLVHYGGSSNLPGYTWHLSLVNAGFPRSTPVEGQALMHLTATQMNATWQETEMDQAVWTLGEDEVALDADGTSQLIFGHPRGIPVVGDWDGDGVDEIGVFIDGHWYLDLNGNGRWDAGDIMAELGDANDLPATGDWDGDGKTDIAIFGPVWMGDPLAIENEPGLPDIANNPGPLAPKAKNVPPEVDEATTGSRTLQRTRQGKPRRDLIDHVFHYGTSEDKPVTGDWNGDGIATIGVFRGGVWTLDVDGDGHLTDSDLTVEFGGPGIPVVGDWDGDGIDDLAVFADGQWTIDSDGNRELDAVDRVFEMGTAGDRPVAGDWNGDGVDEPAVYTPSAETPPPREAA</sequence>
<evidence type="ECO:0000256" key="3">
    <source>
        <dbReference type="ARBA" id="ARBA00022729"/>
    </source>
</evidence>
<dbReference type="Pfam" id="PF17210">
    <property type="entry name" value="SdrD_B"/>
    <property type="match status" value="7"/>
</dbReference>
<dbReference type="InterPro" id="IPR033764">
    <property type="entry name" value="Sdr_B"/>
</dbReference>